<organism evidence="1 2">
    <name type="scientific">Rhodotorula paludigena</name>
    <dbReference type="NCBI Taxonomy" id="86838"/>
    <lineage>
        <taxon>Eukaryota</taxon>
        <taxon>Fungi</taxon>
        <taxon>Dikarya</taxon>
        <taxon>Basidiomycota</taxon>
        <taxon>Pucciniomycotina</taxon>
        <taxon>Microbotryomycetes</taxon>
        <taxon>Sporidiobolales</taxon>
        <taxon>Sporidiobolaceae</taxon>
        <taxon>Rhodotorula</taxon>
    </lineage>
</organism>
<proteinExistence type="predicted"/>
<name>A0AAV5GFR0_9BASI</name>
<sequence length="118" mass="12936">MLAHTTQNGYQLLQLELGQLALAGHACKGTKLRTAVQNFVVAVHAFIPNESSFSALNTVQNNFQQGYGNYARAAVVDLNRRLTAGHRLEAKDIARLDDERIQVGFEIVSVDLARRGDG</sequence>
<dbReference type="AlphaFoldDB" id="A0AAV5GFR0"/>
<dbReference type="Proteomes" id="UP001342314">
    <property type="component" value="Unassembled WGS sequence"/>
</dbReference>
<gene>
    <name evidence="1" type="ORF">Rhopal_000437-T1</name>
</gene>
<evidence type="ECO:0000313" key="2">
    <source>
        <dbReference type="Proteomes" id="UP001342314"/>
    </source>
</evidence>
<protein>
    <submittedName>
        <fullName evidence="1">Uncharacterized protein</fullName>
    </submittedName>
</protein>
<comment type="caution">
    <text evidence="1">The sequence shown here is derived from an EMBL/GenBank/DDBJ whole genome shotgun (WGS) entry which is preliminary data.</text>
</comment>
<evidence type="ECO:0000313" key="1">
    <source>
        <dbReference type="EMBL" id="GJN87488.1"/>
    </source>
</evidence>
<reference evidence="1 2" key="1">
    <citation type="submission" date="2021-12" db="EMBL/GenBank/DDBJ databases">
        <title>High titer production of polyol ester of fatty acids by Rhodotorula paludigena BS15 towards product separation-free biomass refinery.</title>
        <authorList>
            <person name="Mano J."/>
            <person name="Ono H."/>
            <person name="Tanaka T."/>
            <person name="Naito K."/>
            <person name="Sushida H."/>
            <person name="Ike M."/>
            <person name="Tokuyasu K."/>
            <person name="Kitaoka M."/>
        </authorList>
    </citation>
    <scope>NUCLEOTIDE SEQUENCE [LARGE SCALE GENOMIC DNA]</scope>
    <source>
        <strain evidence="1 2">BS15</strain>
    </source>
</reference>
<keyword evidence="2" id="KW-1185">Reference proteome</keyword>
<dbReference type="EMBL" id="BQKY01000001">
    <property type="protein sequence ID" value="GJN87488.1"/>
    <property type="molecule type" value="Genomic_DNA"/>
</dbReference>
<accession>A0AAV5GFR0</accession>